<keyword evidence="3" id="KW-1185">Reference proteome</keyword>
<accession>A0A328E3I8</accession>
<dbReference type="Proteomes" id="UP000249390">
    <property type="component" value="Unassembled WGS sequence"/>
</dbReference>
<sequence>MNMAAAAAAAGESNERGGILNLDEISGKVRKLWDNSPQPVKIFPWNSVLDNLIHSILDLLLCVVKFLWVPLRANQVRIMDPIVNYEDDHHSEDESVQQNDSQNMSMNQNVPHQEMNGGPARVP</sequence>
<evidence type="ECO:0000313" key="3">
    <source>
        <dbReference type="Proteomes" id="UP000249390"/>
    </source>
</evidence>
<proteinExistence type="predicted"/>
<reference evidence="2 3" key="1">
    <citation type="submission" date="2018-06" db="EMBL/GenBank/DDBJ databases">
        <title>The Genome of Cuscuta australis (Dodder) Provides Insight into the Evolution of Plant Parasitism.</title>
        <authorList>
            <person name="Liu H."/>
        </authorList>
    </citation>
    <scope>NUCLEOTIDE SEQUENCE [LARGE SCALE GENOMIC DNA]</scope>
    <source>
        <strain evidence="3">cv. Yunnan</strain>
        <tissue evidence="2">Vines</tissue>
    </source>
</reference>
<feature type="compositionally biased region" description="Low complexity" evidence="1">
    <location>
        <begin position="97"/>
        <end position="109"/>
    </location>
</feature>
<protein>
    <submittedName>
        <fullName evidence="2">Uncharacterized protein</fullName>
    </submittedName>
</protein>
<evidence type="ECO:0000256" key="1">
    <source>
        <dbReference type="SAM" id="MobiDB-lite"/>
    </source>
</evidence>
<dbReference type="AlphaFoldDB" id="A0A328E3I8"/>
<dbReference type="PANTHER" id="PTHR36000">
    <property type="entry name" value="DEFECTIVE 1273 PROTEIN, PUTATIVE-RELATED"/>
    <property type="match status" value="1"/>
</dbReference>
<organism evidence="2 3">
    <name type="scientific">Cuscuta australis</name>
    <dbReference type="NCBI Taxonomy" id="267555"/>
    <lineage>
        <taxon>Eukaryota</taxon>
        <taxon>Viridiplantae</taxon>
        <taxon>Streptophyta</taxon>
        <taxon>Embryophyta</taxon>
        <taxon>Tracheophyta</taxon>
        <taxon>Spermatophyta</taxon>
        <taxon>Magnoliopsida</taxon>
        <taxon>eudicotyledons</taxon>
        <taxon>Gunneridae</taxon>
        <taxon>Pentapetalae</taxon>
        <taxon>asterids</taxon>
        <taxon>lamiids</taxon>
        <taxon>Solanales</taxon>
        <taxon>Convolvulaceae</taxon>
        <taxon>Cuscuteae</taxon>
        <taxon>Cuscuta</taxon>
        <taxon>Cuscuta subgen. Grammica</taxon>
        <taxon>Cuscuta sect. Cleistogrammica</taxon>
    </lineage>
</organism>
<dbReference type="PANTHER" id="PTHR36000:SF2">
    <property type="entry name" value="DEFECTIVE 1273 PROTEIN, PUTATIVE-RELATED"/>
    <property type="match status" value="1"/>
</dbReference>
<gene>
    <name evidence="2" type="ORF">DM860_014937</name>
</gene>
<dbReference type="EMBL" id="NQVE01000040">
    <property type="protein sequence ID" value="RAL52110.1"/>
    <property type="molecule type" value="Genomic_DNA"/>
</dbReference>
<feature type="region of interest" description="Disordered" evidence="1">
    <location>
        <begin position="88"/>
        <end position="123"/>
    </location>
</feature>
<comment type="caution">
    <text evidence="2">The sequence shown here is derived from an EMBL/GenBank/DDBJ whole genome shotgun (WGS) entry which is preliminary data.</text>
</comment>
<evidence type="ECO:0000313" key="2">
    <source>
        <dbReference type="EMBL" id="RAL52110.1"/>
    </source>
</evidence>
<name>A0A328E3I8_9ASTE</name>